<dbReference type="GO" id="GO:0005085">
    <property type="term" value="F:guanyl-nucleotide exchange factor activity"/>
    <property type="evidence" value="ECO:0007669"/>
    <property type="project" value="TreeGrafter"/>
</dbReference>
<dbReference type="GO" id="GO:0005634">
    <property type="term" value="C:nucleus"/>
    <property type="evidence" value="ECO:0007669"/>
    <property type="project" value="TreeGrafter"/>
</dbReference>
<evidence type="ECO:0000256" key="3">
    <source>
        <dbReference type="ARBA" id="ARBA00022927"/>
    </source>
</evidence>
<dbReference type="Pfam" id="PF04603">
    <property type="entry name" value="Mog1"/>
    <property type="match status" value="1"/>
</dbReference>
<keyword evidence="5" id="KW-1185">Reference proteome</keyword>
<dbReference type="AlphaFoldDB" id="A0AAW1Q1Y1"/>
<accession>A0AAW1Q1Y1</accession>
<keyword evidence="2" id="KW-0813">Transport</keyword>
<protein>
    <recommendedName>
        <fullName evidence="6">Ran guanine nucleotide release factor</fullName>
    </recommendedName>
</protein>
<name>A0AAW1Q1Y1_9CHLO</name>
<dbReference type="GO" id="GO:0031267">
    <property type="term" value="F:small GTPase binding"/>
    <property type="evidence" value="ECO:0007669"/>
    <property type="project" value="TreeGrafter"/>
</dbReference>
<dbReference type="EMBL" id="JALJOR010000007">
    <property type="protein sequence ID" value="KAK9814741.1"/>
    <property type="molecule type" value="Genomic_DNA"/>
</dbReference>
<evidence type="ECO:0000313" key="5">
    <source>
        <dbReference type="Proteomes" id="UP001489004"/>
    </source>
</evidence>
<evidence type="ECO:0000256" key="2">
    <source>
        <dbReference type="ARBA" id="ARBA00022448"/>
    </source>
</evidence>
<dbReference type="GO" id="GO:0006606">
    <property type="term" value="P:protein import into nucleus"/>
    <property type="evidence" value="ECO:0007669"/>
    <property type="project" value="TreeGrafter"/>
</dbReference>
<dbReference type="PANTHER" id="PTHR15837:SF0">
    <property type="entry name" value="RAN GUANINE NUCLEOTIDE RELEASE FACTOR"/>
    <property type="match status" value="1"/>
</dbReference>
<dbReference type="Gene3D" id="3.40.1000.10">
    <property type="entry name" value="Mog1/PsbP, alpha/beta/alpha sandwich"/>
    <property type="match status" value="1"/>
</dbReference>
<comment type="similarity">
    <text evidence="1">Belongs to the MOG1 family.</text>
</comment>
<keyword evidence="3" id="KW-0653">Protein transport</keyword>
<reference evidence="4 5" key="1">
    <citation type="journal article" date="2024" name="Nat. Commun.">
        <title>Phylogenomics reveals the evolutionary origins of lichenization in chlorophyte algae.</title>
        <authorList>
            <person name="Puginier C."/>
            <person name="Libourel C."/>
            <person name="Otte J."/>
            <person name="Skaloud P."/>
            <person name="Haon M."/>
            <person name="Grisel S."/>
            <person name="Petersen M."/>
            <person name="Berrin J.G."/>
            <person name="Delaux P.M."/>
            <person name="Dal Grande F."/>
            <person name="Keller J."/>
        </authorList>
    </citation>
    <scope>NUCLEOTIDE SEQUENCE [LARGE SCALE GENOMIC DNA]</scope>
    <source>
        <strain evidence="4 5">SAG 2043</strain>
    </source>
</reference>
<evidence type="ECO:0008006" key="6">
    <source>
        <dbReference type="Google" id="ProtNLM"/>
    </source>
</evidence>
<dbReference type="InterPro" id="IPR016123">
    <property type="entry name" value="Mog1/PsbP_a/b/a-sand"/>
</dbReference>
<evidence type="ECO:0000256" key="1">
    <source>
        <dbReference type="ARBA" id="ARBA00010307"/>
    </source>
</evidence>
<dbReference type="Proteomes" id="UP001489004">
    <property type="component" value="Unassembled WGS sequence"/>
</dbReference>
<organism evidence="4 5">
    <name type="scientific">[Myrmecia] bisecta</name>
    <dbReference type="NCBI Taxonomy" id="41462"/>
    <lineage>
        <taxon>Eukaryota</taxon>
        <taxon>Viridiplantae</taxon>
        <taxon>Chlorophyta</taxon>
        <taxon>core chlorophytes</taxon>
        <taxon>Trebouxiophyceae</taxon>
        <taxon>Trebouxiales</taxon>
        <taxon>Trebouxiaceae</taxon>
        <taxon>Myrmecia</taxon>
    </lineage>
</organism>
<gene>
    <name evidence="4" type="ORF">WJX72_010720</name>
</gene>
<dbReference type="PANTHER" id="PTHR15837">
    <property type="entry name" value="RAN GUANINE NUCLEOTIDE RELEASE FACTOR"/>
    <property type="match status" value="1"/>
</dbReference>
<dbReference type="SUPFAM" id="SSF55724">
    <property type="entry name" value="Mog1p/PsbP-like"/>
    <property type="match status" value="1"/>
</dbReference>
<sequence>MTANESLAQRDLFGGALKLSMPMRFVDVSDFRPVPDNQEVFADANRDQSVVVEVLERADVPDDRCAVLFFEDLAEHNEAASSSLDSVTTPGPTAVPHLPNDTFVSVARGAQAVSKGRQGQEALNQVQICQACIRLPSVDSDLLITLNTPMHISEHSAAAEHAGAGAKDAHVTAPQLLQDMLLTLEIKDWGLFGGA</sequence>
<dbReference type="InterPro" id="IPR007681">
    <property type="entry name" value="Mog1"/>
</dbReference>
<evidence type="ECO:0000313" key="4">
    <source>
        <dbReference type="EMBL" id="KAK9814741.1"/>
    </source>
</evidence>
<comment type="caution">
    <text evidence="4">The sequence shown here is derived from an EMBL/GenBank/DDBJ whole genome shotgun (WGS) entry which is preliminary data.</text>
</comment>
<proteinExistence type="inferred from homology"/>